<proteinExistence type="inferred from homology"/>
<dbReference type="SUPFAM" id="SSF51126">
    <property type="entry name" value="Pectin lyase-like"/>
    <property type="match status" value="1"/>
</dbReference>
<dbReference type="FunCoup" id="A0A804L4F0">
    <property type="interactions" value="122"/>
</dbReference>
<evidence type="ECO:0000313" key="9">
    <source>
        <dbReference type="EMBL" id="CAG1863607.1"/>
    </source>
</evidence>
<evidence type="ECO:0000256" key="7">
    <source>
        <dbReference type="RuleBase" id="RU000589"/>
    </source>
</evidence>
<evidence type="ECO:0000313" key="10">
    <source>
        <dbReference type="EnsemblPlants" id="Ma11_p05180.1"/>
    </source>
</evidence>
<dbReference type="SMR" id="A0A804L4F0"/>
<dbReference type="InterPro" id="IPR011050">
    <property type="entry name" value="Pectin_lyase_fold/virulence"/>
</dbReference>
<evidence type="ECO:0000256" key="3">
    <source>
        <dbReference type="ARBA" id="ARBA00007786"/>
    </source>
</evidence>
<feature type="domain" description="Pectinesterase inhibitor" evidence="8">
    <location>
        <begin position="29"/>
        <end position="182"/>
    </location>
</feature>
<evidence type="ECO:0000256" key="5">
    <source>
        <dbReference type="ARBA" id="ARBA00023085"/>
    </source>
</evidence>
<evidence type="ECO:0000256" key="6">
    <source>
        <dbReference type="PROSITE-ProRule" id="PRU10040"/>
    </source>
</evidence>
<keyword evidence="7" id="KW-0732">Signal</keyword>
<comment type="similarity">
    <text evidence="2">In the N-terminal section; belongs to the PMEI family.</text>
</comment>
<dbReference type="Gene3D" id="1.20.140.40">
    <property type="entry name" value="Invertase/pectin methylesterase inhibitor family protein"/>
    <property type="match status" value="1"/>
</dbReference>
<dbReference type="Pfam" id="PF01095">
    <property type="entry name" value="Pectinesterase"/>
    <property type="match status" value="1"/>
</dbReference>
<accession>A0A804L4F0</accession>
<dbReference type="OrthoDB" id="2019149at2759"/>
<keyword evidence="4 7" id="KW-0378">Hydrolase</keyword>
<reference evidence="10" key="2">
    <citation type="submission" date="2021-05" db="UniProtKB">
        <authorList>
            <consortium name="EnsemblPlants"/>
        </authorList>
    </citation>
    <scope>IDENTIFICATION</scope>
    <source>
        <strain evidence="10">subsp. malaccensis</strain>
    </source>
</reference>
<dbReference type="InterPro" id="IPR035513">
    <property type="entry name" value="Invertase/methylesterase_inhib"/>
</dbReference>
<name>A0A804L4F0_MUSAM</name>
<feature type="chain" id="PRO_5033955614" description="Pectinesterase" evidence="7">
    <location>
        <begin position="25"/>
        <end position="568"/>
    </location>
</feature>
<dbReference type="GO" id="GO:0045490">
    <property type="term" value="P:pectin catabolic process"/>
    <property type="evidence" value="ECO:0007669"/>
    <property type="project" value="UniProtKB-UniRule"/>
</dbReference>
<reference evidence="9" key="1">
    <citation type="submission" date="2021-03" db="EMBL/GenBank/DDBJ databases">
        <authorList>
            <consortium name="Genoscope - CEA"/>
            <person name="William W."/>
        </authorList>
    </citation>
    <scope>NUCLEOTIDE SEQUENCE</scope>
    <source>
        <strain evidence="9">Doubled-haploid Pahang</strain>
    </source>
</reference>
<dbReference type="Gene3D" id="2.160.20.10">
    <property type="entry name" value="Single-stranded right-handed beta-helix, Pectin lyase-like"/>
    <property type="match status" value="1"/>
</dbReference>
<protein>
    <recommendedName>
        <fullName evidence="7">Pectinesterase</fullName>
        <ecNumber evidence="7">3.1.1.11</ecNumber>
    </recommendedName>
</protein>
<dbReference type="CDD" id="cd15798">
    <property type="entry name" value="PMEI-like_3"/>
    <property type="match status" value="1"/>
</dbReference>
<comment type="pathway">
    <text evidence="1 7">Glycan metabolism; pectin degradation; 2-dehydro-3-deoxy-D-gluconate from pectin: step 1/5.</text>
</comment>
<gene>
    <name evidence="9" type="ORF">GSMUA_20210.1</name>
</gene>
<dbReference type="SUPFAM" id="SSF101148">
    <property type="entry name" value="Plant invertase/pectin methylesterase inhibitor"/>
    <property type="match status" value="1"/>
</dbReference>
<comment type="similarity">
    <text evidence="3">In the C-terminal section; belongs to the pectinesterase family.</text>
</comment>
<dbReference type="GO" id="GO:0030599">
    <property type="term" value="F:pectinesterase activity"/>
    <property type="evidence" value="ECO:0000318"/>
    <property type="project" value="GO_Central"/>
</dbReference>
<dbReference type="EC" id="3.1.1.11" evidence="7"/>
<dbReference type="UniPathway" id="UPA00545">
    <property type="reaction ID" value="UER00823"/>
</dbReference>
<evidence type="ECO:0000259" key="8">
    <source>
        <dbReference type="SMART" id="SM00856"/>
    </source>
</evidence>
<feature type="signal peptide" evidence="7">
    <location>
        <begin position="1"/>
        <end position="24"/>
    </location>
</feature>
<comment type="catalytic activity">
    <reaction evidence="7">
        <text>[(1-&gt;4)-alpha-D-galacturonosyl methyl ester](n) + n H2O = [(1-&gt;4)-alpha-D-galacturonosyl](n) + n methanol + n H(+)</text>
        <dbReference type="Rhea" id="RHEA:22380"/>
        <dbReference type="Rhea" id="RHEA-COMP:14570"/>
        <dbReference type="Rhea" id="RHEA-COMP:14573"/>
        <dbReference type="ChEBI" id="CHEBI:15377"/>
        <dbReference type="ChEBI" id="CHEBI:15378"/>
        <dbReference type="ChEBI" id="CHEBI:17790"/>
        <dbReference type="ChEBI" id="CHEBI:140522"/>
        <dbReference type="ChEBI" id="CHEBI:140523"/>
        <dbReference type="EC" id="3.1.1.11"/>
    </reaction>
</comment>
<evidence type="ECO:0000313" key="11">
    <source>
        <dbReference type="Proteomes" id="UP000012960"/>
    </source>
</evidence>
<dbReference type="KEGG" id="mus:103970899"/>
<dbReference type="Proteomes" id="UP000012960">
    <property type="component" value="Unplaced"/>
</dbReference>
<sequence length="568" mass="62928">MAYYTFAFFLLFSSSHLFVRPTRSSILPSVPVDRSTACNLTLDPDFCNTVLPHRGFHNLYDYGRLSLAKSLSSAKEMLDSINTFLARPSVLPPNAILALQDCRLLSGLNVDFLTAVVNTLNDTGCLLDHQAQKLHAILSAILTNHQTCYDGLQVAASAWFVRNLGTVPLSVCSKIYGLSLSLFKNWIPKQTCSSHKGQAHSRSPHRRALLFHEVGVGRHGELPLRMSAPKRELFERWSGRRLLQATDSVLVHDVVVVSPDGSGNFTTIGDAVKSAPNNLKSSNGYHLIYVAAGVYREYVVIPNHTTYLMMIGEGINQTVITGNHSVADGWTTFHSSTFAVMGEGFVAMNMTFRNTAGPIKHQAVAVLNGADLSTFYGCSIEGYQDTLYTLSMRQFYRDCDIYGTVDYIFGNAAVVFQSCNVYSRLPLHRQSNAITAQGRTDPNQNTGTSMQFCRFLAAGDLTSSDGTTKTYLGRPWKKYSRTVIMESFMDSLIDPAGWLPWNGKFALDTLYYAEYNNTGKGSDTDNRVTWPGYHVISSDDAMNFTVRNFIQGDNWLPHTGVAYDSGLF</sequence>
<dbReference type="PANTHER" id="PTHR31707">
    <property type="entry name" value="PECTINESTERASE"/>
    <property type="match status" value="1"/>
</dbReference>
<evidence type="ECO:0000256" key="4">
    <source>
        <dbReference type="ARBA" id="ARBA00022801"/>
    </source>
</evidence>
<dbReference type="OMA" id="ILTNHQT"/>
<dbReference type="InterPro" id="IPR000070">
    <property type="entry name" value="Pectinesterase_cat"/>
</dbReference>
<dbReference type="Gramene" id="Ma11_t05180.1">
    <property type="protein sequence ID" value="Ma11_p05180.1"/>
    <property type="gene ID" value="Ma11_g05180"/>
</dbReference>
<dbReference type="EnsemblPlants" id="Ma11_t05180.1">
    <property type="protein sequence ID" value="Ma11_p05180.1"/>
    <property type="gene ID" value="Ma11_g05180"/>
</dbReference>
<keyword evidence="5 7" id="KW-0063">Aspartyl esterase</keyword>
<dbReference type="Pfam" id="PF04043">
    <property type="entry name" value="PMEI"/>
    <property type="match status" value="1"/>
</dbReference>
<organism evidence="10 11">
    <name type="scientific">Musa acuminata subsp. malaccensis</name>
    <name type="common">Wild banana</name>
    <name type="synonym">Musa malaccensis</name>
    <dbReference type="NCBI Taxonomy" id="214687"/>
    <lineage>
        <taxon>Eukaryota</taxon>
        <taxon>Viridiplantae</taxon>
        <taxon>Streptophyta</taxon>
        <taxon>Embryophyta</taxon>
        <taxon>Tracheophyta</taxon>
        <taxon>Spermatophyta</taxon>
        <taxon>Magnoliopsida</taxon>
        <taxon>Liliopsida</taxon>
        <taxon>Zingiberales</taxon>
        <taxon>Musaceae</taxon>
        <taxon>Musa</taxon>
    </lineage>
</organism>
<dbReference type="GO" id="GO:0042545">
    <property type="term" value="P:cell wall modification"/>
    <property type="evidence" value="ECO:0007669"/>
    <property type="project" value="UniProtKB-UniRule"/>
</dbReference>
<dbReference type="InterPro" id="IPR012334">
    <property type="entry name" value="Pectin_lyas_fold"/>
</dbReference>
<dbReference type="AlphaFoldDB" id="A0A804L4F0"/>
<dbReference type="EMBL" id="HG996475">
    <property type="protein sequence ID" value="CAG1863607.1"/>
    <property type="molecule type" value="Genomic_DNA"/>
</dbReference>
<feature type="active site" evidence="6">
    <location>
        <position position="406"/>
    </location>
</feature>
<evidence type="ECO:0000256" key="2">
    <source>
        <dbReference type="ARBA" id="ARBA00006027"/>
    </source>
</evidence>
<dbReference type="PROSITE" id="PS00503">
    <property type="entry name" value="PECTINESTERASE_2"/>
    <property type="match status" value="1"/>
</dbReference>
<dbReference type="GO" id="GO:0046910">
    <property type="term" value="F:pectinesterase inhibitor activity"/>
    <property type="evidence" value="ECO:0000318"/>
    <property type="project" value="GO_Central"/>
</dbReference>
<dbReference type="InterPro" id="IPR006501">
    <property type="entry name" value="Pectinesterase_inhib_dom"/>
</dbReference>
<dbReference type="FunFam" id="2.160.20.10:FF:000001">
    <property type="entry name" value="Pectinesterase"/>
    <property type="match status" value="1"/>
</dbReference>
<dbReference type="InterPro" id="IPR033131">
    <property type="entry name" value="Pectinesterase_Asp_AS"/>
</dbReference>
<keyword evidence="11" id="KW-1185">Reference proteome</keyword>
<dbReference type="InParanoid" id="A0A804L4F0"/>
<dbReference type="SMART" id="SM00856">
    <property type="entry name" value="PMEI"/>
    <property type="match status" value="1"/>
</dbReference>
<evidence type="ECO:0000256" key="1">
    <source>
        <dbReference type="ARBA" id="ARBA00005184"/>
    </source>
</evidence>